<evidence type="ECO:0000256" key="1">
    <source>
        <dbReference type="SAM" id="MobiDB-lite"/>
    </source>
</evidence>
<evidence type="ECO:0000313" key="4">
    <source>
        <dbReference type="Proteomes" id="UP000004775"/>
    </source>
</evidence>
<dbReference type="SUPFAM" id="SSF56436">
    <property type="entry name" value="C-type lectin-like"/>
    <property type="match status" value="1"/>
</dbReference>
<gene>
    <name evidence="3" type="ORF">MICAH_70005</name>
</gene>
<dbReference type="GO" id="GO:0120147">
    <property type="term" value="F:formylglycine-generating oxidase activity"/>
    <property type="evidence" value="ECO:0007669"/>
    <property type="project" value="TreeGrafter"/>
</dbReference>
<dbReference type="RefSeq" id="WP_002795442.1">
    <property type="nucleotide sequence ID" value="NZ_HE973724.1"/>
</dbReference>
<evidence type="ECO:0000259" key="2">
    <source>
        <dbReference type="Pfam" id="PF03781"/>
    </source>
</evidence>
<dbReference type="Proteomes" id="UP000004775">
    <property type="component" value="Unassembled WGS sequence"/>
</dbReference>
<dbReference type="HOGENOM" id="CLU_007840_0_0_3"/>
<name>I4I6K9_MICAE</name>
<dbReference type="InterPro" id="IPR051043">
    <property type="entry name" value="Sulfatase_Mod_Factor_Kinase"/>
</dbReference>
<feature type="compositionally biased region" description="Low complexity" evidence="1">
    <location>
        <begin position="62"/>
        <end position="72"/>
    </location>
</feature>
<dbReference type="InterPro" id="IPR016187">
    <property type="entry name" value="CTDL_fold"/>
</dbReference>
<reference evidence="3 4" key="1">
    <citation type="submission" date="2012-04" db="EMBL/GenBank/DDBJ databases">
        <authorList>
            <person name="Genoscope - CEA"/>
        </authorList>
    </citation>
    <scope>NUCLEOTIDE SEQUENCE [LARGE SCALE GENOMIC DNA]</scope>
    <source>
        <strain evidence="3 4">9809</strain>
    </source>
</reference>
<dbReference type="PANTHER" id="PTHR23150:SF19">
    <property type="entry name" value="FORMYLGLYCINE-GENERATING ENZYME"/>
    <property type="match status" value="1"/>
</dbReference>
<protein>
    <recommendedName>
        <fullName evidence="2">Sulfatase-modifying factor enzyme-like domain-containing protein</fullName>
    </recommendedName>
</protein>
<dbReference type="Pfam" id="PF03781">
    <property type="entry name" value="FGE-sulfatase"/>
    <property type="match status" value="1"/>
</dbReference>
<feature type="compositionally biased region" description="Basic and acidic residues" evidence="1">
    <location>
        <begin position="73"/>
        <end position="88"/>
    </location>
</feature>
<evidence type="ECO:0000313" key="3">
    <source>
        <dbReference type="EMBL" id="CCI29933.1"/>
    </source>
</evidence>
<dbReference type="InterPro" id="IPR005532">
    <property type="entry name" value="SUMF_dom"/>
</dbReference>
<proteinExistence type="predicted"/>
<organism evidence="3 4">
    <name type="scientific">Microcystis aeruginosa PCC 9809</name>
    <dbReference type="NCBI Taxonomy" id="1160285"/>
    <lineage>
        <taxon>Bacteria</taxon>
        <taxon>Bacillati</taxon>
        <taxon>Cyanobacteriota</taxon>
        <taxon>Cyanophyceae</taxon>
        <taxon>Oscillatoriophycideae</taxon>
        <taxon>Chroococcales</taxon>
        <taxon>Microcystaceae</taxon>
        <taxon>Microcystis</taxon>
    </lineage>
</organism>
<dbReference type="AlphaFoldDB" id="I4I6K9"/>
<dbReference type="EMBL" id="CAIO01000667">
    <property type="protein sequence ID" value="CCI29933.1"/>
    <property type="molecule type" value="Genomic_DNA"/>
</dbReference>
<feature type="region of interest" description="Disordered" evidence="1">
    <location>
        <begin position="50"/>
        <end position="107"/>
    </location>
</feature>
<feature type="region of interest" description="Disordered" evidence="1">
    <location>
        <begin position="672"/>
        <end position="744"/>
    </location>
</feature>
<dbReference type="Gene3D" id="3.90.1580.10">
    <property type="entry name" value="paralog of FGE (formylglycine-generating enzyme)"/>
    <property type="match status" value="1"/>
</dbReference>
<dbReference type="InterPro" id="IPR042095">
    <property type="entry name" value="SUMF_sf"/>
</dbReference>
<feature type="compositionally biased region" description="Basic and acidic residues" evidence="1">
    <location>
        <begin position="672"/>
        <end position="687"/>
    </location>
</feature>
<dbReference type="NCBIfam" id="NF041121">
    <property type="entry name" value="SAV_2336_NTERM"/>
    <property type="match status" value="1"/>
</dbReference>
<feature type="domain" description="Sulfatase-modifying factor enzyme-like" evidence="2">
    <location>
        <begin position="614"/>
        <end position="909"/>
    </location>
</feature>
<dbReference type="InterPro" id="IPR047738">
    <property type="entry name" value="SAV_2336-like_N"/>
</dbReference>
<comment type="caution">
    <text evidence="3">The sequence shown here is derived from an EMBL/GenBank/DDBJ whole genome shotgun (WGS) entry which is preliminary data.</text>
</comment>
<accession>I4I6K9</accession>
<sequence length="916" mass="103701">MSDASASVKPDRFKRLLKTLNQSELEMTGYELADLCWLLLHWPQIVETTESKSEEEIEDDSSNGNSSSSSSESKQKVLGKEEEKKTEPVGHLFPRQQSKDSFVGGGGSLTFPVDNPSDLGSSLSLARALKTLLRRVPTQDRPSILDEVRTVESFAATDQKILNPVFKPTLEPWLELALVFDRGPSMDIWHQTLTDLKTVLQHYGIFRDVQVWQLAFKENNLFLYKGLSKTNSRVYHPKELLNPNGRRLIVVVSDCVASYWRDGRMFPLLKLWSQSSPLAILQMLPEWLWLKTGLGLGAKVTLFSDEPGLTNSRLKFRDVLIWENVFREQNRLQIPVFTLEPFSVERWSSVVVGRSDTKVAGFILTPDTKEELEPEAELNLTPEEIVRRFRNNASPLAQELAELLAATPTIFLPVVRLIRKEMLPEAGQVQIAEVFLGGILRVRSLGIKETDPDAVLYDFINPEVRDILQLSSTRSTTVNVFDRVSKYIAKQLNLELRDFLAELKKPSTEIGGDIQGIIRPFAEVSARILRNLGGNYLAIAEQLEQTAARTPGSQTSQNTQSKKVPVSVKTLQKLELLPFNFEVVRVNAKGEQIEKESREAQYFSQDLGNDITLEMIAIPGGTFTMGSPPNEKDSYKYERPQHQVTVPPFFMGKYPVTQAQWRAVASRTDLKVEKDLDPDPSHFKDPPKPPLKRGASDFKDPPKPPLKRGASDFKDPPKPPLKRGASDSPPFEEGARGGSPTRWDRPVEQVNWYDAVEFCARLSKLTGREYRLPSEAEWEYACRAGTTTPFYFGETITGELANYNASETYAEEPKGEYREETTPVGQFPPNAFGLYDMHGNVWEWCADTWHDNYDGAPRDGSVWIENGNDNRSPVQGGSWRFNPDFCRSAFRFNNLRRDYRNITYGFRVVCVFGRTL</sequence>
<dbReference type="PANTHER" id="PTHR23150">
    <property type="entry name" value="SULFATASE MODIFYING FACTOR 1, 2"/>
    <property type="match status" value="1"/>
</dbReference>